<dbReference type="AlphaFoldDB" id="M3QWY3"/>
<protein>
    <submittedName>
        <fullName evidence="1">Uncharacterized protein</fullName>
    </submittedName>
</protein>
<sequence>MKPKRHFLKNDEWYRKRKSETGLPFCLIAQLQKIGLEIPKAWISRKNI</sequence>
<accession>M3QWY3</accession>
<reference evidence="1 2" key="1">
    <citation type="submission" date="2012-11" db="EMBL/GenBank/DDBJ databases">
        <authorList>
            <person name="Weinstock G."/>
            <person name="Sodergren E."/>
            <person name="Lobos E.A."/>
            <person name="Fulton L."/>
            <person name="Fulton R."/>
            <person name="Courtney L."/>
            <person name="Fronick C."/>
            <person name="O'Laughlin M."/>
            <person name="Godfrey J."/>
            <person name="Wilson R.M."/>
            <person name="Miner T."/>
            <person name="Farmer C."/>
            <person name="Delehaunty K."/>
            <person name="Cordes M."/>
            <person name="Minx P."/>
            <person name="Tomlinson C."/>
            <person name="Chen J."/>
            <person name="Wollam A."/>
            <person name="Pepin K.H."/>
            <person name="Bhonagiri V."/>
            <person name="Zhang X."/>
            <person name="Suruliraj S."/>
            <person name="Antonio M."/>
            <person name="Secka O."/>
            <person name="Thomas J."/>
            <person name="Warren W."/>
            <person name="Mitreva M."/>
            <person name="Mardis E.R."/>
            <person name="Wilson R.K."/>
        </authorList>
    </citation>
    <scope>NUCLEOTIDE SEQUENCE [LARGE SCALE GENOMIC DNA]</scope>
    <source>
        <strain evidence="1 2">GAM260BSi</strain>
    </source>
</reference>
<dbReference type="HOGENOM" id="CLU_3153619_0_0_7"/>
<evidence type="ECO:0000313" key="2">
    <source>
        <dbReference type="Proteomes" id="UP000012023"/>
    </source>
</evidence>
<evidence type="ECO:0000313" key="1">
    <source>
        <dbReference type="EMBL" id="EMH24931.1"/>
    </source>
</evidence>
<gene>
    <name evidence="1" type="ORF">HMPREF1418_00401</name>
</gene>
<dbReference type="PATRIC" id="fig|1159046.3.peg.377"/>
<dbReference type="Proteomes" id="UP000012023">
    <property type="component" value="Unassembled WGS sequence"/>
</dbReference>
<proteinExistence type="predicted"/>
<dbReference type="EMBL" id="APDV01000021">
    <property type="protein sequence ID" value="EMH24931.1"/>
    <property type="molecule type" value="Genomic_DNA"/>
</dbReference>
<comment type="caution">
    <text evidence="1">The sequence shown here is derived from an EMBL/GenBank/DDBJ whole genome shotgun (WGS) entry which is preliminary data.</text>
</comment>
<name>M3QWY3_HELPX</name>
<organism evidence="1 2">
    <name type="scientific">Helicobacter pylori GAM260BSi</name>
    <dbReference type="NCBI Taxonomy" id="1159046"/>
    <lineage>
        <taxon>Bacteria</taxon>
        <taxon>Pseudomonadati</taxon>
        <taxon>Campylobacterota</taxon>
        <taxon>Epsilonproteobacteria</taxon>
        <taxon>Campylobacterales</taxon>
        <taxon>Helicobacteraceae</taxon>
        <taxon>Helicobacter</taxon>
    </lineage>
</organism>